<dbReference type="AlphaFoldDB" id="A0A240C5D4"/>
<evidence type="ECO:0000256" key="7">
    <source>
        <dbReference type="SAM" id="Phobius"/>
    </source>
</evidence>
<organism evidence="10 11">
    <name type="scientific">Staphylococcus muscae</name>
    <dbReference type="NCBI Taxonomy" id="1294"/>
    <lineage>
        <taxon>Bacteria</taxon>
        <taxon>Bacillati</taxon>
        <taxon>Bacillota</taxon>
        <taxon>Bacilli</taxon>
        <taxon>Bacillales</taxon>
        <taxon>Staphylococcaceae</taxon>
        <taxon>Staphylococcus</taxon>
    </lineage>
</organism>
<evidence type="ECO:0000313" key="10">
    <source>
        <dbReference type="EMBL" id="SNW02503.1"/>
    </source>
</evidence>
<gene>
    <name evidence="10" type="primary">epsF</name>
    <name evidence="9" type="ORF">GCM10007183_10840</name>
    <name evidence="10" type="ORF">SAMEA4412661_01113</name>
</gene>
<name>A0A240C5D4_9STAP</name>
<evidence type="ECO:0000313" key="9">
    <source>
        <dbReference type="EMBL" id="GGA88471.1"/>
    </source>
</evidence>
<comment type="subcellular location">
    <subcellularLocation>
        <location evidence="1">Cell membrane</location>
        <topology evidence="1">Multi-pass membrane protein</topology>
    </subcellularLocation>
</comment>
<evidence type="ECO:0000313" key="12">
    <source>
        <dbReference type="Proteomes" id="UP000652995"/>
    </source>
</evidence>
<feature type="transmembrane region" description="Helical" evidence="7">
    <location>
        <begin position="120"/>
        <end position="143"/>
    </location>
</feature>
<dbReference type="PRINTS" id="PR00812">
    <property type="entry name" value="BCTERIALGSPF"/>
</dbReference>
<dbReference type="RefSeq" id="WP_095116805.1">
    <property type="nucleotide sequence ID" value="NZ_BMCB01000005.1"/>
</dbReference>
<evidence type="ECO:0000256" key="1">
    <source>
        <dbReference type="ARBA" id="ARBA00004651"/>
    </source>
</evidence>
<evidence type="ECO:0000256" key="5">
    <source>
        <dbReference type="ARBA" id="ARBA00022989"/>
    </source>
</evidence>
<dbReference type="Gene3D" id="1.20.81.30">
    <property type="entry name" value="Type II secretion system (T2SS), domain F"/>
    <property type="match status" value="2"/>
</dbReference>
<evidence type="ECO:0000256" key="4">
    <source>
        <dbReference type="ARBA" id="ARBA00022692"/>
    </source>
</evidence>
<evidence type="ECO:0000259" key="8">
    <source>
        <dbReference type="Pfam" id="PF00482"/>
    </source>
</evidence>
<keyword evidence="6 7" id="KW-0472">Membrane</keyword>
<evidence type="ECO:0000256" key="2">
    <source>
        <dbReference type="ARBA" id="ARBA00005745"/>
    </source>
</evidence>
<dbReference type="EMBL" id="LT906464">
    <property type="protein sequence ID" value="SNW02503.1"/>
    <property type="molecule type" value="Genomic_DNA"/>
</dbReference>
<protein>
    <submittedName>
        <fullName evidence="9">Competence protein ComGB</fullName>
    </submittedName>
    <submittedName>
        <fullName evidence="10">DNA transport machinery protein comGB</fullName>
    </submittedName>
</protein>
<keyword evidence="3" id="KW-1003">Cell membrane</keyword>
<evidence type="ECO:0000313" key="11">
    <source>
        <dbReference type="Proteomes" id="UP000243706"/>
    </source>
</evidence>
<dbReference type="GO" id="GO:0005886">
    <property type="term" value="C:plasma membrane"/>
    <property type="evidence" value="ECO:0007669"/>
    <property type="project" value="UniProtKB-SubCell"/>
</dbReference>
<dbReference type="EMBL" id="BMCB01000005">
    <property type="protein sequence ID" value="GGA88471.1"/>
    <property type="molecule type" value="Genomic_DNA"/>
</dbReference>
<keyword evidence="12" id="KW-1185">Reference proteome</keyword>
<dbReference type="InterPro" id="IPR018076">
    <property type="entry name" value="T2SS_GspF_dom"/>
</dbReference>
<comment type="similarity">
    <text evidence="2">Belongs to the GSP F family.</text>
</comment>
<dbReference type="OrthoDB" id="1638902at2"/>
<reference evidence="10 11" key="2">
    <citation type="submission" date="2017-06" db="EMBL/GenBank/DDBJ databases">
        <authorList>
            <consortium name="Pathogen Informatics"/>
        </authorList>
    </citation>
    <scope>NUCLEOTIDE SEQUENCE [LARGE SCALE GENOMIC DNA]</scope>
    <source>
        <strain evidence="10 11">NCTC13833</strain>
    </source>
</reference>
<dbReference type="NCBIfam" id="NF041012">
    <property type="entry name" value="T4P_ComGB"/>
    <property type="match status" value="1"/>
</dbReference>
<dbReference type="PANTHER" id="PTHR30012:SF0">
    <property type="entry name" value="TYPE II SECRETION SYSTEM PROTEIN F-RELATED"/>
    <property type="match status" value="1"/>
</dbReference>
<accession>A0A240C5D4</accession>
<dbReference type="Proteomes" id="UP000243706">
    <property type="component" value="Chromosome 1"/>
</dbReference>
<evidence type="ECO:0000256" key="3">
    <source>
        <dbReference type="ARBA" id="ARBA00022475"/>
    </source>
</evidence>
<dbReference type="InterPro" id="IPR042094">
    <property type="entry name" value="T2SS_GspF_sf"/>
</dbReference>
<dbReference type="InterPro" id="IPR003004">
    <property type="entry name" value="GspF/PilC"/>
</dbReference>
<dbReference type="Proteomes" id="UP000652995">
    <property type="component" value="Unassembled WGS sequence"/>
</dbReference>
<proteinExistence type="inferred from homology"/>
<keyword evidence="4 7" id="KW-0812">Transmembrane</keyword>
<evidence type="ECO:0000256" key="6">
    <source>
        <dbReference type="ARBA" id="ARBA00023136"/>
    </source>
</evidence>
<feature type="domain" description="Type II secretion system protein GspF" evidence="8">
    <location>
        <begin position="225"/>
        <end position="345"/>
    </location>
</feature>
<dbReference type="InterPro" id="IPR047692">
    <property type="entry name" value="T4P_ComGB"/>
</dbReference>
<feature type="transmembrane region" description="Helical" evidence="7">
    <location>
        <begin position="163"/>
        <end position="189"/>
    </location>
</feature>
<keyword evidence="5 7" id="KW-1133">Transmembrane helix</keyword>
<reference evidence="9" key="1">
    <citation type="journal article" date="2014" name="Int. J. Syst. Evol. Microbiol.">
        <title>Complete genome of a new Firmicutes species belonging to the dominant human colonic microbiota ('Ruminococcus bicirculans') reveals two chromosomes and a selective capacity to utilize plant glucans.</title>
        <authorList>
            <consortium name="NISC Comparative Sequencing Program"/>
            <person name="Wegmann U."/>
            <person name="Louis P."/>
            <person name="Goesmann A."/>
            <person name="Henrissat B."/>
            <person name="Duncan S.H."/>
            <person name="Flint H.J."/>
        </authorList>
    </citation>
    <scope>NUCLEOTIDE SEQUENCE</scope>
    <source>
        <strain evidence="9">CCM 4175</strain>
    </source>
</reference>
<dbReference type="KEGG" id="smus:C7J88_02290"/>
<reference evidence="9" key="4">
    <citation type="submission" date="2024-05" db="EMBL/GenBank/DDBJ databases">
        <authorList>
            <person name="Sun Q."/>
            <person name="Sedlacek I."/>
        </authorList>
    </citation>
    <scope>NUCLEOTIDE SEQUENCE</scope>
    <source>
        <strain evidence="9">CCM 4175</strain>
    </source>
</reference>
<dbReference type="PANTHER" id="PTHR30012">
    <property type="entry name" value="GENERAL SECRETION PATHWAY PROTEIN"/>
    <property type="match status" value="1"/>
</dbReference>
<feature type="transmembrane region" description="Helical" evidence="7">
    <location>
        <begin position="322"/>
        <end position="340"/>
    </location>
</feature>
<dbReference type="Pfam" id="PF00482">
    <property type="entry name" value="T2SSF"/>
    <property type="match status" value="1"/>
</dbReference>
<reference evidence="12" key="3">
    <citation type="journal article" date="2019" name="Int. J. Syst. Evol. Microbiol.">
        <title>The Global Catalogue of Microorganisms (GCM) 10K type strain sequencing project: providing services to taxonomists for standard genome sequencing and annotation.</title>
        <authorList>
            <consortium name="The Broad Institute Genomics Platform"/>
            <consortium name="The Broad Institute Genome Sequencing Center for Infectious Disease"/>
            <person name="Wu L."/>
            <person name="Ma J."/>
        </authorList>
    </citation>
    <scope>NUCLEOTIDE SEQUENCE [LARGE SCALE GENOMIC DNA]</scope>
    <source>
        <strain evidence="12">CCM 4175</strain>
    </source>
</reference>
<sequence>MRQLIENIEHRRTQSFIKSNHLLIIDRTCQLLLHGFTLIEAIQFIHQQLNIKDEKFNQQFLQTVVHEGSCYEIFKYLNYPDIILMQIYFAEKYSELSETLAQCYLFYANHLKLKAQFMKAIQYPFILLFIFLILILTLNHTVLPEFDHMYETMQIKRTFLQSLLKAFISHFPMLLTITLLTTLSALHLFKKWLTKQSMQTQIYVLTHIPIFKKYYRLFTTYQISQHFVLFFKNGITLNDIIKIYLSQNENAFLKYIGESLQSELQKGYPFSNILRTLNCFEDNFISYIEQGEQRDKLDVELMIYNRFLMDHIQSFITRHIKLIQPIMFLFIGLLIMGVYLEMMLPVFEMMQSIQQ</sequence>